<keyword evidence="12" id="KW-1185">Reference proteome</keyword>
<dbReference type="RefSeq" id="WP_188027199.1">
    <property type="nucleotide sequence ID" value="NZ_JACHGR010000008.1"/>
</dbReference>
<name>A0A841GBG7_9GAMM</name>
<dbReference type="PANTHER" id="PTHR35011:SF2">
    <property type="entry name" value="2,3-DIKETO-L-GULONATE TRAP TRANSPORTER SMALL PERMEASE PROTEIN YIAM"/>
    <property type="match status" value="1"/>
</dbReference>
<dbReference type="InterPro" id="IPR055348">
    <property type="entry name" value="DctQ"/>
</dbReference>
<evidence type="ECO:0000256" key="2">
    <source>
        <dbReference type="ARBA" id="ARBA00022448"/>
    </source>
</evidence>
<keyword evidence="4 9" id="KW-0997">Cell inner membrane</keyword>
<evidence type="ECO:0000256" key="1">
    <source>
        <dbReference type="ARBA" id="ARBA00004429"/>
    </source>
</evidence>
<gene>
    <name evidence="11" type="ORF">HNR75_002406</name>
</gene>
<reference evidence="11 12" key="1">
    <citation type="submission" date="2020-08" db="EMBL/GenBank/DDBJ databases">
        <title>Genomic Encyclopedia of Type Strains, Phase IV (KMG-IV): sequencing the most valuable type-strain genomes for metagenomic binning, comparative biology and taxonomic classification.</title>
        <authorList>
            <person name="Goeker M."/>
        </authorList>
    </citation>
    <scope>NUCLEOTIDE SEQUENCE [LARGE SCALE GENOMIC DNA]</scope>
    <source>
        <strain evidence="11 12">DSM 22975</strain>
    </source>
</reference>
<feature type="transmembrane region" description="Helical" evidence="9">
    <location>
        <begin position="12"/>
        <end position="34"/>
    </location>
</feature>
<feature type="transmembrane region" description="Helical" evidence="9">
    <location>
        <begin position="91"/>
        <end position="112"/>
    </location>
</feature>
<dbReference type="Proteomes" id="UP000585721">
    <property type="component" value="Unassembled WGS sequence"/>
</dbReference>
<evidence type="ECO:0000256" key="9">
    <source>
        <dbReference type="RuleBase" id="RU369079"/>
    </source>
</evidence>
<accession>A0A841GBG7</accession>
<feature type="transmembrane region" description="Helical" evidence="9">
    <location>
        <begin position="54"/>
        <end position="79"/>
    </location>
</feature>
<evidence type="ECO:0000259" key="10">
    <source>
        <dbReference type="Pfam" id="PF04290"/>
    </source>
</evidence>
<evidence type="ECO:0000313" key="12">
    <source>
        <dbReference type="Proteomes" id="UP000585721"/>
    </source>
</evidence>
<organism evidence="11 12">
    <name type="scientific">Tolumonas osonensis</name>
    <dbReference type="NCBI Taxonomy" id="675874"/>
    <lineage>
        <taxon>Bacteria</taxon>
        <taxon>Pseudomonadati</taxon>
        <taxon>Pseudomonadota</taxon>
        <taxon>Gammaproteobacteria</taxon>
        <taxon>Aeromonadales</taxon>
        <taxon>Aeromonadaceae</taxon>
        <taxon>Tolumonas</taxon>
    </lineage>
</organism>
<comment type="caution">
    <text evidence="11">The sequence shown here is derived from an EMBL/GenBank/DDBJ whole genome shotgun (WGS) entry which is preliminary data.</text>
</comment>
<evidence type="ECO:0000256" key="5">
    <source>
        <dbReference type="ARBA" id="ARBA00022692"/>
    </source>
</evidence>
<keyword evidence="3" id="KW-1003">Cell membrane</keyword>
<comment type="function">
    <text evidence="9">Part of the tripartite ATP-independent periplasmic (TRAP) transport system.</text>
</comment>
<dbReference type="GO" id="GO:0005886">
    <property type="term" value="C:plasma membrane"/>
    <property type="evidence" value="ECO:0007669"/>
    <property type="project" value="UniProtKB-SubCell"/>
</dbReference>
<evidence type="ECO:0000256" key="8">
    <source>
        <dbReference type="ARBA" id="ARBA00038436"/>
    </source>
</evidence>
<dbReference type="GO" id="GO:0015740">
    <property type="term" value="P:C4-dicarboxylate transport"/>
    <property type="evidence" value="ECO:0007669"/>
    <property type="project" value="TreeGrafter"/>
</dbReference>
<comment type="subcellular location">
    <subcellularLocation>
        <location evidence="1 9">Cell inner membrane</location>
        <topology evidence="1 9">Multi-pass membrane protein</topology>
    </subcellularLocation>
</comment>
<dbReference type="InterPro" id="IPR007387">
    <property type="entry name" value="TRAP_DctQ"/>
</dbReference>
<keyword evidence="5 9" id="KW-0812">Transmembrane</keyword>
<dbReference type="GO" id="GO:0022857">
    <property type="term" value="F:transmembrane transporter activity"/>
    <property type="evidence" value="ECO:0007669"/>
    <property type="project" value="UniProtKB-UniRule"/>
</dbReference>
<sequence>MRLQKFKTPIDRFIATFSILVMIGLVICVVWQVFSRYVLGAPSTMTDEIARFSMIWVGLLGAAYGVGAQSHLSIDLFTMNLTGKKKLINQIFINVCVLVFTAGALVWGGGVLVAKVYSTGQVSPAMQLPMAYVYGVLPLSGLIMSYYSLLFILEAVLDFFTLPAAAINVSEEKA</sequence>
<feature type="transmembrane region" description="Helical" evidence="9">
    <location>
        <begin position="132"/>
        <end position="153"/>
    </location>
</feature>
<keyword evidence="2 9" id="KW-0813">Transport</keyword>
<feature type="domain" description="Tripartite ATP-independent periplasmic transporters DctQ component" evidence="10">
    <location>
        <begin position="25"/>
        <end position="156"/>
    </location>
</feature>
<comment type="similarity">
    <text evidence="8 9">Belongs to the TRAP transporter small permease family.</text>
</comment>
<proteinExistence type="inferred from homology"/>
<dbReference type="PANTHER" id="PTHR35011">
    <property type="entry name" value="2,3-DIKETO-L-GULONATE TRAP TRANSPORTER SMALL PERMEASE PROTEIN YIAM"/>
    <property type="match status" value="1"/>
</dbReference>
<evidence type="ECO:0000256" key="6">
    <source>
        <dbReference type="ARBA" id="ARBA00022989"/>
    </source>
</evidence>
<dbReference type="AlphaFoldDB" id="A0A841GBG7"/>
<evidence type="ECO:0000313" key="11">
    <source>
        <dbReference type="EMBL" id="MBB6056468.1"/>
    </source>
</evidence>
<evidence type="ECO:0000256" key="7">
    <source>
        <dbReference type="ARBA" id="ARBA00023136"/>
    </source>
</evidence>
<dbReference type="EMBL" id="JACHGR010000008">
    <property type="protein sequence ID" value="MBB6056468.1"/>
    <property type="molecule type" value="Genomic_DNA"/>
</dbReference>
<evidence type="ECO:0000256" key="3">
    <source>
        <dbReference type="ARBA" id="ARBA00022475"/>
    </source>
</evidence>
<protein>
    <recommendedName>
        <fullName evidence="9">TRAP transporter small permease protein</fullName>
    </recommendedName>
</protein>
<evidence type="ECO:0000256" key="4">
    <source>
        <dbReference type="ARBA" id="ARBA00022519"/>
    </source>
</evidence>
<dbReference type="Pfam" id="PF04290">
    <property type="entry name" value="DctQ"/>
    <property type="match status" value="1"/>
</dbReference>
<keyword evidence="7 9" id="KW-0472">Membrane</keyword>
<comment type="subunit">
    <text evidence="9">The complex comprises the extracytoplasmic solute receptor protein and the two transmembrane proteins.</text>
</comment>
<keyword evidence="6 9" id="KW-1133">Transmembrane helix</keyword>